<gene>
    <name evidence="1" type="ORF">BDN71DRAFT_1514447</name>
</gene>
<reference evidence="1" key="1">
    <citation type="submission" date="2020-11" db="EMBL/GenBank/DDBJ databases">
        <authorList>
            <consortium name="DOE Joint Genome Institute"/>
            <person name="Ahrendt S."/>
            <person name="Riley R."/>
            <person name="Andreopoulos W."/>
            <person name="Labutti K."/>
            <person name="Pangilinan J."/>
            <person name="Ruiz-Duenas F.J."/>
            <person name="Barrasa J.M."/>
            <person name="Sanchez-Garcia M."/>
            <person name="Camarero S."/>
            <person name="Miyauchi S."/>
            <person name="Serrano A."/>
            <person name="Linde D."/>
            <person name="Babiker R."/>
            <person name="Drula E."/>
            <person name="Ayuso-Fernandez I."/>
            <person name="Pacheco R."/>
            <person name="Padilla G."/>
            <person name="Ferreira P."/>
            <person name="Barriuso J."/>
            <person name="Kellner H."/>
            <person name="Castanera R."/>
            <person name="Alfaro M."/>
            <person name="Ramirez L."/>
            <person name="Pisabarro A.G."/>
            <person name="Kuo A."/>
            <person name="Tritt A."/>
            <person name="Lipzen A."/>
            <person name="He G."/>
            <person name="Yan M."/>
            <person name="Ng V."/>
            <person name="Cullen D."/>
            <person name="Martin F."/>
            <person name="Rosso M.-N."/>
            <person name="Henrissat B."/>
            <person name="Hibbett D."/>
            <person name="Martinez A.T."/>
            <person name="Grigoriev I.V."/>
        </authorList>
    </citation>
    <scope>NUCLEOTIDE SEQUENCE</scope>
    <source>
        <strain evidence="1">ATCC 90797</strain>
    </source>
</reference>
<dbReference type="OrthoDB" id="43744at2759"/>
<evidence type="ECO:0000313" key="1">
    <source>
        <dbReference type="EMBL" id="KAF9486959.1"/>
    </source>
</evidence>
<evidence type="ECO:0000313" key="2">
    <source>
        <dbReference type="Proteomes" id="UP000807025"/>
    </source>
</evidence>
<dbReference type="InterPro" id="IPR050585">
    <property type="entry name" value="Xaa-Pro_dipeptidyl-ppase/CocE"/>
</dbReference>
<keyword evidence="2" id="KW-1185">Reference proteome</keyword>
<dbReference type="PANTHER" id="PTHR43056:SF5">
    <property type="entry name" value="PEPTIDASE S9 PROLYL OLIGOPEPTIDASE CATALYTIC DOMAIN-CONTAINING PROTEIN"/>
    <property type="match status" value="1"/>
</dbReference>
<dbReference type="Proteomes" id="UP000807025">
    <property type="component" value="Unassembled WGS sequence"/>
</dbReference>
<name>A0A9P5ZIF0_PLEER</name>
<dbReference type="PANTHER" id="PTHR43056">
    <property type="entry name" value="PEPTIDASE S9 PROLYL OLIGOPEPTIDASE"/>
    <property type="match status" value="1"/>
</dbReference>
<protein>
    <submittedName>
        <fullName evidence="1">Uncharacterized protein</fullName>
    </submittedName>
</protein>
<sequence>MATGIKAPYGTWQSPITADAILQGSKPIAELLVDPITNKIYHVESRPAEAGRNVLVETETARELVGKEWNVRTGVHEYGGGAAIVHDGIAYVSHYGDGRVYTVDVKVEGATPEAVTPASGP</sequence>
<proteinExistence type="predicted"/>
<accession>A0A9P5ZIF0</accession>
<comment type="caution">
    <text evidence="1">The sequence shown here is derived from an EMBL/GenBank/DDBJ whole genome shotgun (WGS) entry which is preliminary data.</text>
</comment>
<organism evidence="1 2">
    <name type="scientific">Pleurotus eryngii</name>
    <name type="common">Boletus of the steppes</name>
    <dbReference type="NCBI Taxonomy" id="5323"/>
    <lineage>
        <taxon>Eukaryota</taxon>
        <taxon>Fungi</taxon>
        <taxon>Dikarya</taxon>
        <taxon>Basidiomycota</taxon>
        <taxon>Agaricomycotina</taxon>
        <taxon>Agaricomycetes</taxon>
        <taxon>Agaricomycetidae</taxon>
        <taxon>Agaricales</taxon>
        <taxon>Pleurotineae</taxon>
        <taxon>Pleurotaceae</taxon>
        <taxon>Pleurotus</taxon>
    </lineage>
</organism>
<dbReference type="AlphaFoldDB" id="A0A9P5ZIF0"/>
<dbReference type="EMBL" id="MU154848">
    <property type="protein sequence ID" value="KAF9486959.1"/>
    <property type="molecule type" value="Genomic_DNA"/>
</dbReference>